<evidence type="ECO:0000256" key="1">
    <source>
        <dbReference type="SAM" id="MobiDB-lite"/>
    </source>
</evidence>
<dbReference type="EMBL" id="JH795873">
    <property type="protein sequence ID" value="EJT98451.1"/>
    <property type="molecule type" value="Genomic_DNA"/>
</dbReference>
<dbReference type="RefSeq" id="XP_040625349.1">
    <property type="nucleotide sequence ID" value="XM_040773702.1"/>
</dbReference>
<gene>
    <name evidence="2" type="ORF">DACRYDRAFT_24503</name>
</gene>
<dbReference type="HOGENOM" id="CLU_3050275_0_0_1"/>
<proteinExistence type="predicted"/>
<accession>M5FY16</accession>
<protein>
    <submittedName>
        <fullName evidence="2">Uncharacterized protein</fullName>
    </submittedName>
</protein>
<dbReference type="OrthoDB" id="10423017at2759"/>
<name>M5FY16_DACPD</name>
<organism evidence="2 3">
    <name type="scientific">Dacryopinax primogenitus (strain DJM 731)</name>
    <name type="common">Brown rot fungus</name>
    <dbReference type="NCBI Taxonomy" id="1858805"/>
    <lineage>
        <taxon>Eukaryota</taxon>
        <taxon>Fungi</taxon>
        <taxon>Dikarya</taxon>
        <taxon>Basidiomycota</taxon>
        <taxon>Agaricomycotina</taxon>
        <taxon>Dacrymycetes</taxon>
        <taxon>Dacrymycetales</taxon>
        <taxon>Dacrymycetaceae</taxon>
        <taxon>Dacryopinax</taxon>
    </lineage>
</organism>
<reference evidence="2 3" key="1">
    <citation type="journal article" date="2012" name="Science">
        <title>The Paleozoic origin of enzymatic lignin decomposition reconstructed from 31 fungal genomes.</title>
        <authorList>
            <person name="Floudas D."/>
            <person name="Binder M."/>
            <person name="Riley R."/>
            <person name="Barry K."/>
            <person name="Blanchette R.A."/>
            <person name="Henrissat B."/>
            <person name="Martinez A.T."/>
            <person name="Otillar R."/>
            <person name="Spatafora J.W."/>
            <person name="Yadav J.S."/>
            <person name="Aerts A."/>
            <person name="Benoit I."/>
            <person name="Boyd A."/>
            <person name="Carlson A."/>
            <person name="Copeland A."/>
            <person name="Coutinho P.M."/>
            <person name="de Vries R.P."/>
            <person name="Ferreira P."/>
            <person name="Findley K."/>
            <person name="Foster B."/>
            <person name="Gaskell J."/>
            <person name="Glotzer D."/>
            <person name="Gorecki P."/>
            <person name="Heitman J."/>
            <person name="Hesse C."/>
            <person name="Hori C."/>
            <person name="Igarashi K."/>
            <person name="Jurgens J.A."/>
            <person name="Kallen N."/>
            <person name="Kersten P."/>
            <person name="Kohler A."/>
            <person name="Kuees U."/>
            <person name="Kumar T.K.A."/>
            <person name="Kuo A."/>
            <person name="LaButti K."/>
            <person name="Larrondo L.F."/>
            <person name="Lindquist E."/>
            <person name="Ling A."/>
            <person name="Lombard V."/>
            <person name="Lucas S."/>
            <person name="Lundell T."/>
            <person name="Martin R."/>
            <person name="McLaughlin D.J."/>
            <person name="Morgenstern I."/>
            <person name="Morin E."/>
            <person name="Murat C."/>
            <person name="Nagy L.G."/>
            <person name="Nolan M."/>
            <person name="Ohm R.A."/>
            <person name="Patyshakuliyeva A."/>
            <person name="Rokas A."/>
            <person name="Ruiz-Duenas F.J."/>
            <person name="Sabat G."/>
            <person name="Salamov A."/>
            <person name="Samejima M."/>
            <person name="Schmutz J."/>
            <person name="Slot J.C."/>
            <person name="St John F."/>
            <person name="Stenlid J."/>
            <person name="Sun H."/>
            <person name="Sun S."/>
            <person name="Syed K."/>
            <person name="Tsang A."/>
            <person name="Wiebenga A."/>
            <person name="Young D."/>
            <person name="Pisabarro A."/>
            <person name="Eastwood D.C."/>
            <person name="Martin F."/>
            <person name="Cullen D."/>
            <person name="Grigoriev I.V."/>
            <person name="Hibbett D.S."/>
        </authorList>
    </citation>
    <scope>NUCLEOTIDE SEQUENCE [LARGE SCALE GENOMIC DNA]</scope>
    <source>
        <strain evidence="2 3">DJM-731 SS1</strain>
    </source>
</reference>
<evidence type="ECO:0000313" key="2">
    <source>
        <dbReference type="EMBL" id="EJT98451.1"/>
    </source>
</evidence>
<feature type="region of interest" description="Disordered" evidence="1">
    <location>
        <begin position="29"/>
        <end position="54"/>
    </location>
</feature>
<dbReference type="Proteomes" id="UP000030653">
    <property type="component" value="Unassembled WGS sequence"/>
</dbReference>
<sequence>MWEEERLKAFEWIRLKKVSRRVALAQQVQAIRRRSSSNPEDEEEAETETKEETE</sequence>
<dbReference type="GeneID" id="63688764"/>
<keyword evidence="3" id="KW-1185">Reference proteome</keyword>
<evidence type="ECO:0000313" key="3">
    <source>
        <dbReference type="Proteomes" id="UP000030653"/>
    </source>
</evidence>
<dbReference type="AlphaFoldDB" id="M5FY16"/>